<dbReference type="Pfam" id="PF20254">
    <property type="entry name" value="DMFA2_C"/>
    <property type="match status" value="1"/>
</dbReference>
<dbReference type="AlphaFoldDB" id="A0A840PFM5"/>
<gene>
    <name evidence="2" type="ORF">HNP84_007328</name>
</gene>
<protein>
    <recommendedName>
        <fullName evidence="1">N,N-dimethylformamidase beta subunit-like C-terminal domain-containing protein</fullName>
    </recommendedName>
</protein>
<evidence type="ECO:0000259" key="1">
    <source>
        <dbReference type="Pfam" id="PF20254"/>
    </source>
</evidence>
<feature type="domain" description="N,N-dimethylformamidase beta subunit-like C-terminal" evidence="1">
    <location>
        <begin position="267"/>
        <end position="662"/>
    </location>
</feature>
<comment type="caution">
    <text evidence="2">The sequence shown here is derived from an EMBL/GenBank/DDBJ whole genome shotgun (WGS) entry which is preliminary data.</text>
</comment>
<evidence type="ECO:0000313" key="3">
    <source>
        <dbReference type="Proteomes" id="UP000578449"/>
    </source>
</evidence>
<organism evidence="2 3">
    <name type="scientific">Thermocatellispora tengchongensis</name>
    <dbReference type="NCBI Taxonomy" id="1073253"/>
    <lineage>
        <taxon>Bacteria</taxon>
        <taxon>Bacillati</taxon>
        <taxon>Actinomycetota</taxon>
        <taxon>Actinomycetes</taxon>
        <taxon>Streptosporangiales</taxon>
        <taxon>Streptosporangiaceae</taxon>
        <taxon>Thermocatellispora</taxon>
    </lineage>
</organism>
<reference evidence="2 3" key="1">
    <citation type="submission" date="2020-08" db="EMBL/GenBank/DDBJ databases">
        <title>Genomic Encyclopedia of Type Strains, Phase IV (KMG-IV): sequencing the most valuable type-strain genomes for metagenomic binning, comparative biology and taxonomic classification.</title>
        <authorList>
            <person name="Goeker M."/>
        </authorList>
    </citation>
    <scope>NUCLEOTIDE SEQUENCE [LARGE SCALE GENOMIC DNA]</scope>
    <source>
        <strain evidence="2 3">DSM 45615</strain>
    </source>
</reference>
<dbReference type="Proteomes" id="UP000578449">
    <property type="component" value="Unassembled WGS sequence"/>
</dbReference>
<proteinExistence type="predicted"/>
<dbReference type="EMBL" id="JACHGN010000019">
    <property type="protein sequence ID" value="MBB5137576.1"/>
    <property type="molecule type" value="Genomic_DNA"/>
</dbReference>
<name>A0A840PFM5_9ACTN</name>
<dbReference type="InterPro" id="IPR046540">
    <property type="entry name" value="DMFA2_C"/>
</dbReference>
<keyword evidence="3" id="KW-1185">Reference proteome</keyword>
<dbReference type="RefSeq" id="WP_185054482.1">
    <property type="nucleotide sequence ID" value="NZ_BAABIX010000038.1"/>
</dbReference>
<accession>A0A840PFM5</accession>
<evidence type="ECO:0000313" key="2">
    <source>
        <dbReference type="EMBL" id="MBB5137576.1"/>
    </source>
</evidence>
<sequence>MLLQQVIYPAAPPGAAASTHTVPLDQPATAGSTLIILAAAPAVITIPGAIKRGTNVSNADVSIFSMDMAGGETSIQVNLSGPRRLQAVVLERDDIDAFITAVGRNQAPSGSWAFNALAMNEGDHVFVALGAIHHISLAGEAVGPWTPPLDEHLDRILGAAVSGDEDVWLAAASGTAPSTGNLAYSATGLLASGPIQQGVIAVFSNSGGSLPPPENPVEAENREQGSAGWDIDGAGDPGIQGFATAMSVEQGGTLDLKIHSGGAPFDVAIYRLGYYNGAGARLIDTVTGTPTTQPTGTIDPTTLMASCASWTVSASWTVPPDACPGVYLARPVLGGGGASHIPFVVRNPARKAPILVVTSDSTWQAYNHAGANPADPFNGRSLYGAGTAASFVFNLSQRCRAVSYDRPWVTREHLPQTWLFNSEYPAIRWLERNGYDVDYASCPDIDADPSLLTGRQIVIVHGHSEYWSATMWDNLVAARDAGVHLIIAAGNELFWRIRWDGGRRTYACWKDSMDGQLNPTGLYSGTWQDTRAFNPQRRSPATVTGQFFRVNGLHEFALTVPDAYAAHPIWRDTTVAELGPGESRSYPGLIGFETDEDREQERPPGWVRLSETTFTVTNLISNENGNDYSGSGTVTHHMGAYQAPSGAVVLGVGTVQLAWGLDAWHDRTVRPAQPDIQQMVMNLLADMGVQCPDASRQVDLVKPVPVDFSEYGFGSAPAAATLHGGGLMSAVGIKSVTMTARLSGGALAAAAATPGPSLTMTAAMAGGGILAARGTPGAPVAGPARLRSSAAPVATLRGSDS</sequence>